<dbReference type="InterPro" id="IPR024391">
    <property type="entry name" value="LDB19_N"/>
</dbReference>
<dbReference type="EMBL" id="CANTUO010000001">
    <property type="protein sequence ID" value="CAI5757021.1"/>
    <property type="molecule type" value="Genomic_DNA"/>
</dbReference>
<feature type="region of interest" description="Disordered" evidence="1">
    <location>
        <begin position="8"/>
        <end position="50"/>
    </location>
</feature>
<dbReference type="Pfam" id="PF13002">
    <property type="entry name" value="LDB19"/>
    <property type="match status" value="1"/>
</dbReference>
<dbReference type="InterPro" id="IPR050357">
    <property type="entry name" value="Arrestin_domain-protein"/>
</dbReference>
<comment type="caution">
    <text evidence="3">The sequence shown here is derived from an EMBL/GenBank/DDBJ whole genome shotgun (WGS) entry which is preliminary data.</text>
</comment>
<keyword evidence="4" id="KW-1185">Reference proteome</keyword>
<dbReference type="Proteomes" id="UP001152885">
    <property type="component" value="Unassembled WGS sequence"/>
</dbReference>
<evidence type="ECO:0000256" key="1">
    <source>
        <dbReference type="SAM" id="MobiDB-lite"/>
    </source>
</evidence>
<feature type="region of interest" description="Disordered" evidence="1">
    <location>
        <begin position="500"/>
        <end position="521"/>
    </location>
</feature>
<feature type="compositionally biased region" description="Low complexity" evidence="1">
    <location>
        <begin position="32"/>
        <end position="50"/>
    </location>
</feature>
<proteinExistence type="predicted"/>
<feature type="compositionally biased region" description="Polar residues" evidence="1">
    <location>
        <begin position="561"/>
        <end position="574"/>
    </location>
</feature>
<dbReference type="PANTHER" id="PTHR11188:SF76">
    <property type="entry name" value="PROTEIN LDB19"/>
    <property type="match status" value="1"/>
</dbReference>
<feature type="region of interest" description="Disordered" evidence="1">
    <location>
        <begin position="560"/>
        <end position="579"/>
    </location>
</feature>
<evidence type="ECO:0000313" key="3">
    <source>
        <dbReference type="EMBL" id="CAI5757021.1"/>
    </source>
</evidence>
<organism evidence="3 4">
    <name type="scientific">Candida verbasci</name>
    <dbReference type="NCBI Taxonomy" id="1227364"/>
    <lineage>
        <taxon>Eukaryota</taxon>
        <taxon>Fungi</taxon>
        <taxon>Dikarya</taxon>
        <taxon>Ascomycota</taxon>
        <taxon>Saccharomycotina</taxon>
        <taxon>Pichiomycetes</taxon>
        <taxon>Debaryomycetaceae</taxon>
        <taxon>Candida/Lodderomyces clade</taxon>
        <taxon>Candida</taxon>
    </lineage>
</organism>
<feature type="compositionally biased region" description="Polar residues" evidence="1">
    <location>
        <begin position="8"/>
        <end position="31"/>
    </location>
</feature>
<dbReference type="GO" id="GO:0005886">
    <property type="term" value="C:plasma membrane"/>
    <property type="evidence" value="ECO:0007669"/>
    <property type="project" value="TreeGrafter"/>
</dbReference>
<feature type="compositionally biased region" description="Polar residues" evidence="1">
    <location>
        <begin position="502"/>
        <end position="520"/>
    </location>
</feature>
<dbReference type="GO" id="GO:0031625">
    <property type="term" value="F:ubiquitin protein ligase binding"/>
    <property type="evidence" value="ECO:0007669"/>
    <property type="project" value="TreeGrafter"/>
</dbReference>
<dbReference type="Gene3D" id="2.60.40.640">
    <property type="match status" value="1"/>
</dbReference>
<name>A0A9W4TU05_9ASCO</name>
<feature type="domain" description="LDB19 N-terminal" evidence="2">
    <location>
        <begin position="100"/>
        <end position="283"/>
    </location>
</feature>
<accession>A0A9W4TU05</accession>
<reference evidence="3" key="1">
    <citation type="submission" date="2022-12" db="EMBL/GenBank/DDBJ databases">
        <authorList>
            <person name="Brejova B."/>
        </authorList>
    </citation>
    <scope>NUCLEOTIDE SEQUENCE</scope>
</reference>
<protein>
    <recommendedName>
        <fullName evidence="2">LDB19 N-terminal domain-containing protein</fullName>
    </recommendedName>
</protein>
<gene>
    <name evidence="3" type="ORF">CANVERA_P1538</name>
</gene>
<evidence type="ECO:0000259" key="2">
    <source>
        <dbReference type="Pfam" id="PF13002"/>
    </source>
</evidence>
<dbReference type="InterPro" id="IPR014752">
    <property type="entry name" value="Arrestin-like_C"/>
</dbReference>
<sequence>MAFFKVFQNQNSHKRPSPTSAPRSPLNITPVSSTISTKSLTPSSTTSPAKKSLASASFSLTITLESPPIILYGNASESTGSIISGILTLSTLDALNLNNVTLSLIQTMRYTKPFLIPNASSISNCKECTKKICELARWDVLTSNVSFPAGKHEYPFSHLIPGNLPASSKLGSSNSHSFIKYEIIAIAKGEECERKLVLPINITRSILRGPDRNSLRVFPPTEVTASAVLPNVIYPKSVFPIELKLDNMVSNSQLRRWRMRKLSWRIEENIKIRANSCEKHISKLQTIEKSYQKISSKKESNKTSNLHHSTIQTNCSLMNNPSTQFNQNYNVSENPQEQDDILIETGEHDIEETIRSAPANAAQNFIEDFMSPNETNTNTLTATPQQSQVQLPIENEKHLYLEETRTISYGDIKSGWKSDFSGKGTIELVANISASGFSTGLKNNITKISTNDQQIVEDASKNGANVSCDIDDPTLGVLVNHTLIVEIVVAEEIAHSVDKKSNGLTPISSNQDSKTSSTGVPTGAARVLRMQFKLPVTERSGLGIAWNDEVPPTYEDIKTLSPPTYQDQGSSTPTPLIGGIDRPQPSLLYGIGRTPISNSFGTPSIDGLVEEQAIQEFRL</sequence>
<dbReference type="GO" id="GO:0030674">
    <property type="term" value="F:protein-macromolecule adaptor activity"/>
    <property type="evidence" value="ECO:0007669"/>
    <property type="project" value="TreeGrafter"/>
</dbReference>
<dbReference type="PANTHER" id="PTHR11188">
    <property type="entry name" value="ARRESTIN DOMAIN CONTAINING PROTEIN"/>
    <property type="match status" value="1"/>
</dbReference>
<dbReference type="AlphaFoldDB" id="A0A9W4TU05"/>
<dbReference type="GO" id="GO:0005829">
    <property type="term" value="C:cytosol"/>
    <property type="evidence" value="ECO:0007669"/>
    <property type="project" value="TreeGrafter"/>
</dbReference>
<dbReference type="GO" id="GO:0070086">
    <property type="term" value="P:ubiquitin-dependent endocytosis"/>
    <property type="evidence" value="ECO:0007669"/>
    <property type="project" value="TreeGrafter"/>
</dbReference>
<dbReference type="OrthoDB" id="3832628at2759"/>
<evidence type="ECO:0000313" key="4">
    <source>
        <dbReference type="Proteomes" id="UP001152885"/>
    </source>
</evidence>